<dbReference type="EnsemblMetazoa" id="ISCW001122-RA">
    <property type="protein sequence ID" value="ISCW001122-PA"/>
    <property type="gene ID" value="ISCW001122"/>
</dbReference>
<evidence type="ECO:0000313" key="2">
    <source>
        <dbReference type="EnsemblMetazoa" id="ISCW001122-PA"/>
    </source>
</evidence>
<organism>
    <name type="scientific">Ixodes scapularis</name>
    <name type="common">Black-legged tick</name>
    <name type="synonym">Deer tick</name>
    <dbReference type="NCBI Taxonomy" id="6945"/>
    <lineage>
        <taxon>Eukaryota</taxon>
        <taxon>Metazoa</taxon>
        <taxon>Ecdysozoa</taxon>
        <taxon>Arthropoda</taxon>
        <taxon>Chelicerata</taxon>
        <taxon>Arachnida</taxon>
        <taxon>Acari</taxon>
        <taxon>Parasitiformes</taxon>
        <taxon>Ixodida</taxon>
        <taxon>Ixodoidea</taxon>
        <taxon>Ixodidae</taxon>
        <taxon>Ixodinae</taxon>
        <taxon>Ixodes</taxon>
    </lineage>
</organism>
<dbReference type="PaxDb" id="6945-B7P556"/>
<dbReference type="VEuPathDB" id="VectorBase:ISCW001122"/>
<proteinExistence type="predicted"/>
<reference evidence="1 3" key="1">
    <citation type="submission" date="2008-03" db="EMBL/GenBank/DDBJ databases">
        <title>Annotation of Ixodes scapularis.</title>
        <authorList>
            <consortium name="Ixodes scapularis Genome Project Consortium"/>
            <person name="Caler E."/>
            <person name="Hannick L.I."/>
            <person name="Bidwell S."/>
            <person name="Joardar V."/>
            <person name="Thiagarajan M."/>
            <person name="Amedeo P."/>
            <person name="Galinsky K.J."/>
            <person name="Schobel S."/>
            <person name="Inman J."/>
            <person name="Hostetler J."/>
            <person name="Miller J."/>
            <person name="Hammond M."/>
            <person name="Megy K."/>
            <person name="Lawson D."/>
            <person name="Kodira C."/>
            <person name="Sutton G."/>
            <person name="Meyer J."/>
            <person name="Hill C.A."/>
            <person name="Birren B."/>
            <person name="Nene V."/>
            <person name="Collins F."/>
            <person name="Alarcon-Chaidez F."/>
            <person name="Wikel S."/>
            <person name="Strausberg R."/>
        </authorList>
    </citation>
    <scope>NUCLEOTIDE SEQUENCE [LARGE SCALE GENOMIC DNA]</scope>
    <source>
        <strain evidence="3">Wikel</strain>
        <strain evidence="1">Wikel colony</strain>
    </source>
</reference>
<dbReference type="AlphaFoldDB" id="B7P556"/>
<evidence type="ECO:0000313" key="1">
    <source>
        <dbReference type="EMBL" id="EEC01728.1"/>
    </source>
</evidence>
<sequence>MLRQMHNTVWGPVTAMLLFVKSRTSMPGSASTIRSKHRLLHVFATRPVFTLSPFSSLSSYWK</sequence>
<dbReference type="EMBL" id="DS639501">
    <property type="protein sequence ID" value="EEC01728.1"/>
    <property type="molecule type" value="Genomic_DNA"/>
</dbReference>
<dbReference type="EMBL" id="ABJB011028208">
    <property type="status" value="NOT_ANNOTATED_CDS"/>
    <property type="molecule type" value="Genomic_DNA"/>
</dbReference>
<dbReference type="Proteomes" id="UP000001555">
    <property type="component" value="Unassembled WGS sequence"/>
</dbReference>
<reference evidence="2" key="2">
    <citation type="submission" date="2020-05" db="UniProtKB">
        <authorList>
            <consortium name="EnsemblMetazoa"/>
        </authorList>
    </citation>
    <scope>IDENTIFICATION</scope>
    <source>
        <strain evidence="2">wikel</strain>
    </source>
</reference>
<accession>B7P556</accession>
<dbReference type="InParanoid" id="B7P556"/>
<gene>
    <name evidence="1" type="ORF">IscW_ISCW001122</name>
</gene>
<evidence type="ECO:0000313" key="3">
    <source>
        <dbReference type="Proteomes" id="UP000001555"/>
    </source>
</evidence>
<dbReference type="VEuPathDB" id="VectorBase:ISCI001122"/>
<keyword evidence="3" id="KW-1185">Reference proteome</keyword>
<name>B7P556_IXOSC</name>
<dbReference type="HOGENOM" id="CLU_2906560_0_0_1"/>
<protein>
    <submittedName>
        <fullName evidence="1 2">Uncharacterized protein</fullName>
    </submittedName>
</protein>